<proteinExistence type="predicted"/>
<organism evidence="1 2">
    <name type="scientific">Salinibacter ruber</name>
    <dbReference type="NCBI Taxonomy" id="146919"/>
    <lineage>
        <taxon>Bacteria</taxon>
        <taxon>Pseudomonadati</taxon>
        <taxon>Rhodothermota</taxon>
        <taxon>Rhodothermia</taxon>
        <taxon>Rhodothermales</taxon>
        <taxon>Salinibacteraceae</taxon>
        <taxon>Salinibacter</taxon>
    </lineage>
</organism>
<evidence type="ECO:0000313" key="2">
    <source>
        <dbReference type="Proteomes" id="UP001155057"/>
    </source>
</evidence>
<comment type="caution">
    <text evidence="1">The sequence shown here is derived from an EMBL/GenBank/DDBJ whole genome shotgun (WGS) entry which is preliminary data.</text>
</comment>
<dbReference type="AlphaFoldDB" id="A0A9X2Q567"/>
<protein>
    <submittedName>
        <fullName evidence="1">Uncharacterized protein</fullName>
    </submittedName>
</protein>
<dbReference type="EMBL" id="JANUAE010000001">
    <property type="protein sequence ID" value="MCS3708830.1"/>
    <property type="molecule type" value="Genomic_DNA"/>
</dbReference>
<gene>
    <name evidence="1" type="ORF">GGP61_000417</name>
</gene>
<dbReference type="Proteomes" id="UP001155057">
    <property type="component" value="Unassembled WGS sequence"/>
</dbReference>
<accession>A0A9X2Q567</accession>
<name>A0A9X2Q567_9BACT</name>
<reference evidence="1" key="1">
    <citation type="submission" date="2022-08" db="EMBL/GenBank/DDBJ databases">
        <title>Genomic Encyclopedia of Type Strains, Phase V (KMG-V): Genome sequencing to study the core and pangenomes of soil and plant-associated prokaryotes.</title>
        <authorList>
            <person name="Whitman W."/>
        </authorList>
    </citation>
    <scope>NUCLEOTIDE SEQUENCE</scope>
    <source>
        <strain evidence="1">SP3049</strain>
    </source>
</reference>
<sequence length="67" mass="7174">MTALGPIVRAVVQWMMGAVELGQSVSILMEGAVALSGIGLSVMVIRAIYDLSSEETPQASRYNTRFT</sequence>
<evidence type="ECO:0000313" key="1">
    <source>
        <dbReference type="EMBL" id="MCS3708830.1"/>
    </source>
</evidence>